<dbReference type="EMBL" id="UINC01090441">
    <property type="protein sequence ID" value="SVC42391.1"/>
    <property type="molecule type" value="Genomic_DNA"/>
</dbReference>
<protein>
    <submittedName>
        <fullName evidence="1">Uncharacterized protein</fullName>
    </submittedName>
</protein>
<name>A0A382M5A8_9ZZZZ</name>
<proteinExistence type="predicted"/>
<accession>A0A382M5A8</accession>
<feature type="non-terminal residue" evidence="1">
    <location>
        <position position="156"/>
    </location>
</feature>
<sequence>MFKILRNIAVLIMCLIFSINSYSQNFSDLSNVNFSELNNSQIDLLLRRATAQGYNQFDLLKIAKSQGMTQADLEKLDKRFKSAETIARVSENASTPLEETRLRKRWKEDMEVFREVDSDIFGYDVFMGNTFLSFQSNLNIPTPLDYIIGPGDKLFI</sequence>
<dbReference type="AlphaFoldDB" id="A0A382M5A8"/>
<organism evidence="1">
    <name type="scientific">marine metagenome</name>
    <dbReference type="NCBI Taxonomy" id="408172"/>
    <lineage>
        <taxon>unclassified sequences</taxon>
        <taxon>metagenomes</taxon>
        <taxon>ecological metagenomes</taxon>
    </lineage>
</organism>
<reference evidence="1" key="1">
    <citation type="submission" date="2018-05" db="EMBL/GenBank/DDBJ databases">
        <authorList>
            <person name="Lanie J.A."/>
            <person name="Ng W.-L."/>
            <person name="Kazmierczak K.M."/>
            <person name="Andrzejewski T.M."/>
            <person name="Davidsen T.M."/>
            <person name="Wayne K.J."/>
            <person name="Tettelin H."/>
            <person name="Glass J.I."/>
            <person name="Rusch D."/>
            <person name="Podicherti R."/>
            <person name="Tsui H.-C.T."/>
            <person name="Winkler M.E."/>
        </authorList>
    </citation>
    <scope>NUCLEOTIDE SEQUENCE</scope>
</reference>
<gene>
    <name evidence="1" type="ORF">METZ01_LOCUS295245</name>
</gene>
<evidence type="ECO:0000313" key="1">
    <source>
        <dbReference type="EMBL" id="SVC42391.1"/>
    </source>
</evidence>